<comment type="catalytic activity">
    <reaction evidence="5">
        <text>glycyl-tRNA(Gly) + acetyl-CoA = N-acetylglycyl-tRNA(Gly) + CoA + H(+)</text>
        <dbReference type="Rhea" id="RHEA:81867"/>
        <dbReference type="Rhea" id="RHEA-COMP:9683"/>
        <dbReference type="Rhea" id="RHEA-COMP:19766"/>
        <dbReference type="ChEBI" id="CHEBI:15378"/>
        <dbReference type="ChEBI" id="CHEBI:57287"/>
        <dbReference type="ChEBI" id="CHEBI:57288"/>
        <dbReference type="ChEBI" id="CHEBI:78522"/>
        <dbReference type="ChEBI" id="CHEBI:232036"/>
    </reaction>
</comment>
<accession>A0AAP6XMS7</accession>
<protein>
    <submittedName>
        <fullName evidence="7">GNAT family N-acetyltransferase</fullName>
    </submittedName>
</protein>
<name>A0AAP6XMS7_9CORY</name>
<keyword evidence="10" id="KW-1185">Reference proteome</keyword>
<dbReference type="RefSeq" id="WP_070422117.1">
    <property type="nucleotide sequence ID" value="NZ_CP047198.1"/>
</dbReference>
<evidence type="ECO:0000313" key="9">
    <source>
        <dbReference type="Proteomes" id="UP000591626"/>
    </source>
</evidence>
<dbReference type="GeneID" id="92749188"/>
<dbReference type="Proteomes" id="UP000591626">
    <property type="component" value="Unassembled WGS sequence"/>
</dbReference>
<dbReference type="EMBL" id="JAAUVV010000035">
    <property type="protein sequence ID" value="NJJ04961.1"/>
    <property type="molecule type" value="Genomic_DNA"/>
</dbReference>
<keyword evidence="4" id="KW-0012">Acyltransferase</keyword>
<keyword evidence="1" id="KW-0678">Repressor</keyword>
<keyword evidence="2" id="KW-1277">Toxin-antitoxin system</keyword>
<dbReference type="PANTHER" id="PTHR36449:SF1">
    <property type="entry name" value="ACETYLTRANSFERASE"/>
    <property type="match status" value="1"/>
</dbReference>
<evidence type="ECO:0000259" key="6">
    <source>
        <dbReference type="Pfam" id="PF00583"/>
    </source>
</evidence>
<reference evidence="7 9" key="1">
    <citation type="submission" date="2020-03" db="EMBL/GenBank/DDBJ databases">
        <title>Draft genome sequences of bacterial isolates from the female urobiome.</title>
        <authorList>
            <person name="Miller-Ensminger T."/>
            <person name="Wolfe A.J."/>
            <person name="Putonti C."/>
        </authorList>
    </citation>
    <scope>NUCLEOTIDE SEQUENCE [LARGE SCALE GENOMIC DNA]</scope>
    <source>
        <strain evidence="7 9">UMB8490</strain>
    </source>
</reference>
<evidence type="ECO:0000256" key="2">
    <source>
        <dbReference type="ARBA" id="ARBA00022649"/>
    </source>
</evidence>
<dbReference type="AlphaFoldDB" id="A0AAP6XMS7"/>
<dbReference type="InterPro" id="IPR016181">
    <property type="entry name" value="Acyl_CoA_acyltransferase"/>
</dbReference>
<dbReference type="EMBL" id="CP077302">
    <property type="protein sequence ID" value="QXB19109.1"/>
    <property type="molecule type" value="Genomic_DNA"/>
</dbReference>
<proteinExistence type="predicted"/>
<reference evidence="8 10" key="2">
    <citation type="submission" date="2021-06" db="EMBL/GenBank/DDBJ databases">
        <title>FDA dAtabase for Regulatory Grade micrObial Sequences (FDA-ARGOS): Supporting development and validation of Infectious Disease Dx tests.</title>
        <authorList>
            <person name="Sproer C."/>
            <person name="Gronow S."/>
            <person name="Severitt S."/>
            <person name="Schroder I."/>
            <person name="Tallon L."/>
            <person name="Sadzewicz L."/>
            <person name="Zhao X."/>
            <person name="Boylan J."/>
            <person name="Ott S."/>
            <person name="Bowen H."/>
            <person name="Vavikolanu K."/>
            <person name="Mehta A."/>
            <person name="Aluvathingal J."/>
            <person name="Nadendla S."/>
            <person name="Lowell S."/>
            <person name="Myers T."/>
            <person name="Yan Y."/>
        </authorList>
    </citation>
    <scope>NUCLEOTIDE SEQUENCE [LARGE SCALE GENOMIC DNA]</scope>
    <source>
        <strain evidence="8 10">FDAARGOS 1425</strain>
    </source>
</reference>
<organism evidence="7 9">
    <name type="scientific">Corynebacterium coyleae</name>
    <dbReference type="NCBI Taxonomy" id="53374"/>
    <lineage>
        <taxon>Bacteria</taxon>
        <taxon>Bacillati</taxon>
        <taxon>Actinomycetota</taxon>
        <taxon>Actinomycetes</taxon>
        <taxon>Mycobacteriales</taxon>
        <taxon>Corynebacteriaceae</taxon>
        <taxon>Corynebacterium</taxon>
    </lineage>
</organism>
<dbReference type="InterPro" id="IPR000182">
    <property type="entry name" value="GNAT_dom"/>
</dbReference>
<dbReference type="Gene3D" id="3.40.630.30">
    <property type="match status" value="1"/>
</dbReference>
<keyword evidence="3" id="KW-0808">Transferase</keyword>
<evidence type="ECO:0000313" key="8">
    <source>
        <dbReference type="EMBL" id="QXB19109.1"/>
    </source>
</evidence>
<dbReference type="Pfam" id="PF00583">
    <property type="entry name" value="Acetyltransf_1"/>
    <property type="match status" value="1"/>
</dbReference>
<evidence type="ECO:0000256" key="1">
    <source>
        <dbReference type="ARBA" id="ARBA00022491"/>
    </source>
</evidence>
<evidence type="ECO:0000256" key="4">
    <source>
        <dbReference type="ARBA" id="ARBA00023315"/>
    </source>
</evidence>
<evidence type="ECO:0000256" key="3">
    <source>
        <dbReference type="ARBA" id="ARBA00022679"/>
    </source>
</evidence>
<evidence type="ECO:0000256" key="5">
    <source>
        <dbReference type="ARBA" id="ARBA00049880"/>
    </source>
</evidence>
<sequence>MTRDIIQPPRTIEKEDDVAGFSCGVESLDKWLKENAWKNQRANNSVTYVTTLNDKVVGYYALASGGVSRDALPKRFRNNRPKDVPIILLGRFAVDSRAQGRQLGKSLLQDMFRRAIAAAEIIGAAAILIHAHDESAKQFYLHNANFHEMPGEPLHLLLPVESLIQQAQNS</sequence>
<dbReference type="GO" id="GO:0016747">
    <property type="term" value="F:acyltransferase activity, transferring groups other than amino-acyl groups"/>
    <property type="evidence" value="ECO:0007669"/>
    <property type="project" value="InterPro"/>
</dbReference>
<evidence type="ECO:0000313" key="10">
    <source>
        <dbReference type="Proteomes" id="UP000683520"/>
    </source>
</evidence>
<dbReference type="PANTHER" id="PTHR36449">
    <property type="entry name" value="ACETYLTRANSFERASE-RELATED"/>
    <property type="match status" value="1"/>
</dbReference>
<dbReference type="Proteomes" id="UP000683520">
    <property type="component" value="Chromosome"/>
</dbReference>
<dbReference type="SUPFAM" id="SSF55729">
    <property type="entry name" value="Acyl-CoA N-acyltransferases (Nat)"/>
    <property type="match status" value="1"/>
</dbReference>
<evidence type="ECO:0000313" key="7">
    <source>
        <dbReference type="EMBL" id="NJJ04961.1"/>
    </source>
</evidence>
<feature type="domain" description="N-acetyltransferase" evidence="6">
    <location>
        <begin position="31"/>
        <end position="141"/>
    </location>
</feature>
<gene>
    <name evidence="7" type="ORF">HC138_11510</name>
    <name evidence="8" type="ORF">I6L55_03220</name>
</gene>